<comment type="similarity">
    <text evidence="1 2">Belongs to the phD/YefM antitoxin family.</text>
</comment>
<comment type="function">
    <text evidence="2">Antitoxin component of a type II toxin-antitoxin (TA) system.</text>
</comment>
<comment type="caution">
    <text evidence="3">The sequence shown here is derived from an EMBL/GenBank/DDBJ whole genome shotgun (WGS) entry which is preliminary data.</text>
</comment>
<dbReference type="Pfam" id="PF02604">
    <property type="entry name" value="PhdYeFM_antitox"/>
    <property type="match status" value="1"/>
</dbReference>
<dbReference type="Proteomes" id="UP001528823">
    <property type="component" value="Unassembled WGS sequence"/>
</dbReference>
<evidence type="ECO:0000256" key="1">
    <source>
        <dbReference type="ARBA" id="ARBA00009981"/>
    </source>
</evidence>
<dbReference type="InterPro" id="IPR006442">
    <property type="entry name" value="Antitoxin_Phd/YefM"/>
</dbReference>
<keyword evidence="4" id="KW-1185">Reference proteome</keyword>
<dbReference type="SUPFAM" id="SSF143120">
    <property type="entry name" value="YefM-like"/>
    <property type="match status" value="1"/>
</dbReference>
<gene>
    <name evidence="3" type="ORF">ORQ98_26690</name>
</gene>
<dbReference type="EMBL" id="JAPMOU010000069">
    <property type="protein sequence ID" value="MDE1465554.1"/>
    <property type="molecule type" value="Genomic_DNA"/>
</dbReference>
<accession>A0ABT5UKI8</accession>
<name>A0ABT5UKI8_9GAMM</name>
<evidence type="ECO:0000256" key="2">
    <source>
        <dbReference type="RuleBase" id="RU362080"/>
    </source>
</evidence>
<reference evidence="3 4" key="1">
    <citation type="submission" date="2022-11" db="EMBL/GenBank/DDBJ databases">
        <title>Spartinivicinus poritis sp. nov., isolated from scleractinian coral Porites lutea.</title>
        <authorList>
            <person name="Zhang G."/>
            <person name="Cai L."/>
            <person name="Wei Q."/>
        </authorList>
    </citation>
    <scope>NUCLEOTIDE SEQUENCE [LARGE SCALE GENOMIC DNA]</scope>
    <source>
        <strain evidence="3 4">A2-2</strain>
    </source>
</reference>
<protein>
    <recommendedName>
        <fullName evidence="2">Antitoxin</fullName>
    </recommendedName>
</protein>
<sequence>MQTINISDFRANLLKYLEIANAGEQISVTSNGKLLATITPPENQRELARKQLKAIASNAKINDVTTPIESEWDALS</sequence>
<dbReference type="RefSeq" id="WP_274691858.1">
    <property type="nucleotide sequence ID" value="NZ_JAPMOU010000069.1"/>
</dbReference>
<evidence type="ECO:0000313" key="3">
    <source>
        <dbReference type="EMBL" id="MDE1465554.1"/>
    </source>
</evidence>
<dbReference type="Gene3D" id="3.40.1620.10">
    <property type="entry name" value="YefM-like domain"/>
    <property type="match status" value="1"/>
</dbReference>
<proteinExistence type="inferred from homology"/>
<dbReference type="InterPro" id="IPR036165">
    <property type="entry name" value="YefM-like_sf"/>
</dbReference>
<evidence type="ECO:0000313" key="4">
    <source>
        <dbReference type="Proteomes" id="UP001528823"/>
    </source>
</evidence>
<dbReference type="NCBIfam" id="TIGR01552">
    <property type="entry name" value="phd_fam"/>
    <property type="match status" value="1"/>
</dbReference>
<organism evidence="3 4">
    <name type="scientific">Spartinivicinus poritis</name>
    <dbReference type="NCBI Taxonomy" id="2994640"/>
    <lineage>
        <taxon>Bacteria</taxon>
        <taxon>Pseudomonadati</taxon>
        <taxon>Pseudomonadota</taxon>
        <taxon>Gammaproteobacteria</taxon>
        <taxon>Oceanospirillales</taxon>
        <taxon>Zooshikellaceae</taxon>
        <taxon>Spartinivicinus</taxon>
    </lineage>
</organism>